<accession>A0A1I5B6A8</accession>
<dbReference type="Proteomes" id="UP000199149">
    <property type="component" value="Unassembled WGS sequence"/>
</dbReference>
<dbReference type="RefSeq" id="WP_092910535.1">
    <property type="nucleotide sequence ID" value="NZ_FOUZ01000022.1"/>
</dbReference>
<dbReference type="EMBL" id="FOUZ01000022">
    <property type="protein sequence ID" value="SFN70246.1"/>
    <property type="molecule type" value="Genomic_DNA"/>
</dbReference>
<organism evidence="1 2">
    <name type="scientific">Algoriella xinjiangensis</name>
    <dbReference type="NCBI Taxonomy" id="684065"/>
    <lineage>
        <taxon>Bacteria</taxon>
        <taxon>Pseudomonadati</taxon>
        <taxon>Bacteroidota</taxon>
        <taxon>Flavobacteriia</taxon>
        <taxon>Flavobacteriales</taxon>
        <taxon>Weeksellaceae</taxon>
        <taxon>Algoriella</taxon>
    </lineage>
</organism>
<evidence type="ECO:0000313" key="1">
    <source>
        <dbReference type="EMBL" id="SFN70246.1"/>
    </source>
</evidence>
<evidence type="ECO:0000313" key="2">
    <source>
        <dbReference type="Proteomes" id="UP000199149"/>
    </source>
</evidence>
<dbReference type="AlphaFoldDB" id="A0A1I5B6A8"/>
<proteinExistence type="predicted"/>
<gene>
    <name evidence="1" type="ORF">SAMN05421738_12210</name>
</gene>
<name>A0A1I5B6A8_9FLAO</name>
<reference evidence="2" key="1">
    <citation type="submission" date="2016-10" db="EMBL/GenBank/DDBJ databases">
        <authorList>
            <person name="Varghese N."/>
            <person name="Submissions S."/>
        </authorList>
    </citation>
    <scope>NUCLEOTIDE SEQUENCE [LARGE SCALE GENOMIC DNA]</scope>
    <source>
        <strain evidence="2">XJ109</strain>
    </source>
</reference>
<keyword evidence="2" id="KW-1185">Reference proteome</keyword>
<protein>
    <submittedName>
        <fullName evidence="1">Uncharacterized protein</fullName>
    </submittedName>
</protein>
<sequence>MKNKNWTNKNGYYQIAMDEDLGCRCGEYNFEVKNNEWNTVKGFFRNVSTIIGGGFSGSSSNIYVGGSPFIIRYNGIFKIGK</sequence>
<dbReference type="STRING" id="684065.SAMN05421738_12210"/>